<evidence type="ECO:0000313" key="2">
    <source>
        <dbReference type="Proteomes" id="UP000193834"/>
    </source>
</evidence>
<dbReference type="STRING" id="1852522.SAMN06295960_3368"/>
<organism evidence="1 2">
    <name type="scientific">Paenibacillus aquistagni</name>
    <dbReference type="NCBI Taxonomy" id="1852522"/>
    <lineage>
        <taxon>Bacteria</taxon>
        <taxon>Bacillati</taxon>
        <taxon>Bacillota</taxon>
        <taxon>Bacilli</taxon>
        <taxon>Bacillales</taxon>
        <taxon>Paenibacillaceae</taxon>
        <taxon>Paenibacillus</taxon>
    </lineage>
</organism>
<gene>
    <name evidence="1" type="ORF">SAMN06295960_3368</name>
</gene>
<protein>
    <recommendedName>
        <fullName evidence="3">HTH cro/C1-type domain-containing protein</fullName>
    </recommendedName>
</protein>
<sequence length="84" mass="9807">MKNEFDFSKISLRQNYQMLRKLKKIKLKDIASVVGVSIPMLSMYENEVVNLHKDKEKMYRSFIISFSKEQSDTSAPCKVVNSIE</sequence>
<dbReference type="AlphaFoldDB" id="A0A1X7LFS2"/>
<dbReference type="SUPFAM" id="SSF47413">
    <property type="entry name" value="lambda repressor-like DNA-binding domains"/>
    <property type="match status" value="1"/>
</dbReference>
<dbReference type="InterPro" id="IPR010982">
    <property type="entry name" value="Lambda_DNA-bd_dom_sf"/>
</dbReference>
<evidence type="ECO:0000313" key="1">
    <source>
        <dbReference type="EMBL" id="SMG52213.1"/>
    </source>
</evidence>
<proteinExistence type="predicted"/>
<name>A0A1X7LFS2_9BACL</name>
<dbReference type="GO" id="GO:0003677">
    <property type="term" value="F:DNA binding"/>
    <property type="evidence" value="ECO:0007669"/>
    <property type="project" value="InterPro"/>
</dbReference>
<keyword evidence="2" id="KW-1185">Reference proteome</keyword>
<dbReference type="EMBL" id="FXAZ01000004">
    <property type="protein sequence ID" value="SMG52213.1"/>
    <property type="molecule type" value="Genomic_DNA"/>
</dbReference>
<dbReference type="RefSeq" id="WP_176228956.1">
    <property type="nucleotide sequence ID" value="NZ_FXAZ01000004.1"/>
</dbReference>
<reference evidence="1 2" key="1">
    <citation type="submission" date="2017-04" db="EMBL/GenBank/DDBJ databases">
        <authorList>
            <person name="Afonso C.L."/>
            <person name="Miller P.J."/>
            <person name="Scott M.A."/>
            <person name="Spackman E."/>
            <person name="Goraichik I."/>
            <person name="Dimitrov K.M."/>
            <person name="Suarez D.L."/>
            <person name="Swayne D.E."/>
        </authorList>
    </citation>
    <scope>NUCLEOTIDE SEQUENCE [LARGE SCALE GENOMIC DNA]</scope>
    <source>
        <strain evidence="1 2">11</strain>
    </source>
</reference>
<evidence type="ECO:0008006" key="3">
    <source>
        <dbReference type="Google" id="ProtNLM"/>
    </source>
</evidence>
<dbReference type="Proteomes" id="UP000193834">
    <property type="component" value="Unassembled WGS sequence"/>
</dbReference>
<accession>A0A1X7LFS2</accession>